<evidence type="ECO:0000256" key="4">
    <source>
        <dbReference type="ARBA" id="ARBA00022603"/>
    </source>
</evidence>
<keyword evidence="5" id="KW-0669">Pyrrolysine</keyword>
<evidence type="ECO:0000313" key="7">
    <source>
        <dbReference type="EMBL" id="HIH70412.1"/>
    </source>
</evidence>
<dbReference type="EMBL" id="DUIH01000023">
    <property type="protein sequence ID" value="HIH70412.1"/>
    <property type="molecule type" value="Genomic_DNA"/>
</dbReference>
<dbReference type="GO" id="GO:0043852">
    <property type="term" value="F:monomethylamine methyltransferase activity"/>
    <property type="evidence" value="ECO:0007669"/>
    <property type="project" value="UniProtKB-EC"/>
</dbReference>
<dbReference type="GO" id="GO:0032259">
    <property type="term" value="P:methylation"/>
    <property type="evidence" value="ECO:0007669"/>
    <property type="project" value="UniProtKB-KW"/>
</dbReference>
<evidence type="ECO:0000256" key="3">
    <source>
        <dbReference type="ARBA" id="ARBA00012853"/>
    </source>
</evidence>
<dbReference type="Proteomes" id="UP000600363">
    <property type="component" value="Unassembled WGS sequence"/>
</dbReference>
<keyword evidence="7" id="KW-0808">Transferase</keyword>
<reference evidence="7" key="1">
    <citation type="journal article" date="2020" name="bioRxiv">
        <title>A rank-normalized archaeal taxonomy based on genome phylogeny resolves widespread incomplete and uneven classifications.</title>
        <authorList>
            <person name="Rinke C."/>
            <person name="Chuvochina M."/>
            <person name="Mussig A.J."/>
            <person name="Chaumeil P.-A."/>
            <person name="Waite D.W."/>
            <person name="Whitman W.B."/>
            <person name="Parks D.H."/>
            <person name="Hugenholtz P."/>
        </authorList>
    </citation>
    <scope>NUCLEOTIDE SEQUENCE</scope>
    <source>
        <strain evidence="7">UBA12518</strain>
    </source>
</reference>
<proteinExistence type="inferred from homology"/>
<dbReference type="UniPathway" id="UPA00643"/>
<evidence type="ECO:0000256" key="5">
    <source>
        <dbReference type="ARBA" id="ARBA00022774"/>
    </source>
</evidence>
<evidence type="ECO:0000256" key="1">
    <source>
        <dbReference type="ARBA" id="ARBA00005111"/>
    </source>
</evidence>
<evidence type="ECO:0000256" key="2">
    <source>
        <dbReference type="ARBA" id="ARBA00009675"/>
    </source>
</evidence>
<comment type="similarity">
    <text evidence="2">Belongs to the monomethylamine methyltransferase family.</text>
</comment>
<comment type="caution">
    <text evidence="7">The sequence shown here is derived from an EMBL/GenBank/DDBJ whole genome shotgun (WGS) entry which is preliminary data.</text>
</comment>
<comment type="catalytic activity">
    <reaction evidence="6">
        <text>Co(I)-[methylamine-specific corrinoid protein] + methylamine + H(+) = methyl-Co(III)-[methylamine-specific corrinoid protein] + NH4(+)</text>
        <dbReference type="Rhea" id="RHEA:26059"/>
        <dbReference type="Rhea" id="RHEA-COMP:11120"/>
        <dbReference type="Rhea" id="RHEA-COMP:11121"/>
        <dbReference type="ChEBI" id="CHEBI:15378"/>
        <dbReference type="ChEBI" id="CHEBI:28938"/>
        <dbReference type="ChEBI" id="CHEBI:59338"/>
        <dbReference type="ChEBI" id="CHEBI:85033"/>
        <dbReference type="ChEBI" id="CHEBI:85035"/>
        <dbReference type="EC" id="2.1.1.248"/>
    </reaction>
</comment>
<dbReference type="Pfam" id="PF05369">
    <property type="entry name" value="MtmB"/>
    <property type="match status" value="1"/>
</dbReference>
<comment type="pathway">
    <text evidence="1">One-carbon metabolism; methanogenesis from methylamine.</text>
</comment>
<gene>
    <name evidence="7" type="ORF">HA299_07415</name>
</gene>
<protein>
    <recommendedName>
        <fullName evidence="3">[methylamine--corrinoid protein] Co-methyltransferase</fullName>
        <ecNumber evidence="3">2.1.1.248</ecNumber>
    </recommendedName>
</protein>
<dbReference type="AlphaFoldDB" id="A0A832VY26"/>
<dbReference type="EC" id="2.1.1.248" evidence="3"/>
<dbReference type="InterPro" id="IPR008031">
    <property type="entry name" value="MtmB_MeTrfase"/>
</dbReference>
<evidence type="ECO:0000256" key="6">
    <source>
        <dbReference type="ARBA" id="ARBA00047505"/>
    </source>
</evidence>
<sequence length="125" mass="13798">DLPTARIYWNLAGMGTTMNLLETSVQVLGDIYCGREMIIGPVGRGANRPDMSSGMDAQFVNRVLDIFCGMPSDVIAEVMERTVSQYREEVKNAPEVVPFGKCYGEGLRPKKVYLEMVEAVLSGFV</sequence>
<accession>A0A832VY26</accession>
<evidence type="ECO:0000313" key="8">
    <source>
        <dbReference type="Proteomes" id="UP000600363"/>
    </source>
</evidence>
<name>A0A832VY26_9EURY</name>
<dbReference type="Gene3D" id="3.20.20.460">
    <property type="entry name" value="Monomethylamine methyltransferase MtmB"/>
    <property type="match status" value="1"/>
</dbReference>
<keyword evidence="4 7" id="KW-0489">Methyltransferase</keyword>
<dbReference type="RefSeq" id="WP_276624628.1">
    <property type="nucleotide sequence ID" value="NZ_DUIH01000023.1"/>
</dbReference>
<dbReference type="InterPro" id="IPR036655">
    <property type="entry name" value="MtmB_sf"/>
</dbReference>
<dbReference type="SUPFAM" id="SSF75098">
    <property type="entry name" value="Monomethylamine methyltransferase MtmB"/>
    <property type="match status" value="1"/>
</dbReference>
<organism evidence="7 8">
    <name type="scientific">Methermicoccus shengliensis</name>
    <dbReference type="NCBI Taxonomy" id="660064"/>
    <lineage>
        <taxon>Archaea</taxon>
        <taxon>Methanobacteriati</taxon>
        <taxon>Methanobacteriota</taxon>
        <taxon>Stenosarchaea group</taxon>
        <taxon>Methanomicrobia</taxon>
        <taxon>Methanosarcinales</taxon>
        <taxon>Methermicoccaceae</taxon>
        <taxon>Methermicoccus</taxon>
    </lineage>
</organism>
<feature type="non-terminal residue" evidence="7">
    <location>
        <position position="1"/>
    </location>
</feature>